<organism evidence="1 2">
    <name type="scientific">Aphis glycines</name>
    <name type="common">Soybean aphid</name>
    <dbReference type="NCBI Taxonomy" id="307491"/>
    <lineage>
        <taxon>Eukaryota</taxon>
        <taxon>Metazoa</taxon>
        <taxon>Ecdysozoa</taxon>
        <taxon>Arthropoda</taxon>
        <taxon>Hexapoda</taxon>
        <taxon>Insecta</taxon>
        <taxon>Pterygota</taxon>
        <taxon>Neoptera</taxon>
        <taxon>Paraneoptera</taxon>
        <taxon>Hemiptera</taxon>
        <taxon>Sternorrhyncha</taxon>
        <taxon>Aphidomorpha</taxon>
        <taxon>Aphidoidea</taxon>
        <taxon>Aphididae</taxon>
        <taxon>Aphidini</taxon>
        <taxon>Aphis</taxon>
        <taxon>Aphis</taxon>
    </lineage>
</organism>
<gene>
    <name evidence="1" type="ORF">AGLY_004136</name>
</gene>
<proteinExistence type="predicted"/>
<dbReference type="EMBL" id="VYZN01000013">
    <property type="protein sequence ID" value="KAE9540891.1"/>
    <property type="molecule type" value="Genomic_DNA"/>
</dbReference>
<dbReference type="Proteomes" id="UP000475862">
    <property type="component" value="Unassembled WGS sequence"/>
</dbReference>
<accession>A0A6G0TY46</accession>
<sequence>MFTSVAKMIHTAPNVQQSNSSSKFFFEIIGSSEILITSAFWICTSGEVVELGSVFIGVSTSHSLTSKEFSSALTVKPTSIEVDSVIMDSSFILHFVLDFGIGFELSFFPIHQQSNNKQRYYLTGGPCNELFKSTSRPVLGSIILIIVFFRTGREASGICMGVVEGCCGTCCIGCVLGAISIGGFCGPCGRLVICSGLVGGQLSTCCGLNG</sequence>
<protein>
    <submittedName>
        <fullName evidence="1">Uncharacterized protein</fullName>
    </submittedName>
</protein>
<name>A0A6G0TY46_APHGL</name>
<comment type="caution">
    <text evidence="1">The sequence shown here is derived from an EMBL/GenBank/DDBJ whole genome shotgun (WGS) entry which is preliminary data.</text>
</comment>
<dbReference type="AlphaFoldDB" id="A0A6G0TY46"/>
<evidence type="ECO:0000313" key="2">
    <source>
        <dbReference type="Proteomes" id="UP000475862"/>
    </source>
</evidence>
<reference evidence="1 2" key="1">
    <citation type="submission" date="2019-08" db="EMBL/GenBank/DDBJ databases">
        <title>The genome of the soybean aphid Biotype 1, its phylome, world population structure and adaptation to the North American continent.</title>
        <authorList>
            <person name="Giordano R."/>
            <person name="Donthu R.K."/>
            <person name="Hernandez A.G."/>
            <person name="Wright C.L."/>
            <person name="Zimin A.V."/>
        </authorList>
    </citation>
    <scope>NUCLEOTIDE SEQUENCE [LARGE SCALE GENOMIC DNA]</scope>
    <source>
        <tissue evidence="1">Whole aphids</tissue>
    </source>
</reference>
<keyword evidence="2" id="KW-1185">Reference proteome</keyword>
<evidence type="ECO:0000313" key="1">
    <source>
        <dbReference type="EMBL" id="KAE9540891.1"/>
    </source>
</evidence>